<evidence type="ECO:0000313" key="2">
    <source>
        <dbReference type="EMBL" id="QRQ99657.1"/>
    </source>
</evidence>
<evidence type="ECO:0000313" key="3">
    <source>
        <dbReference type="Proteomes" id="UP000612680"/>
    </source>
</evidence>
<accession>A0ABX7I344</accession>
<keyword evidence="3" id="KW-1185">Reference proteome</keyword>
<dbReference type="EMBL" id="CP056775">
    <property type="protein sequence ID" value="QRQ99657.1"/>
    <property type="molecule type" value="Genomic_DNA"/>
</dbReference>
<dbReference type="Proteomes" id="UP000612680">
    <property type="component" value="Chromosome"/>
</dbReference>
<organism evidence="2 3">
    <name type="scientific">Dyadobacter sandarakinus</name>
    <dbReference type="NCBI Taxonomy" id="2747268"/>
    <lineage>
        <taxon>Bacteria</taxon>
        <taxon>Pseudomonadati</taxon>
        <taxon>Bacteroidota</taxon>
        <taxon>Cytophagia</taxon>
        <taxon>Cytophagales</taxon>
        <taxon>Spirosomataceae</taxon>
        <taxon>Dyadobacter</taxon>
    </lineage>
</organism>
<name>A0ABX7I344_9BACT</name>
<feature type="signal peptide" evidence="1">
    <location>
        <begin position="1"/>
        <end position="23"/>
    </location>
</feature>
<protein>
    <submittedName>
        <fullName evidence="2">Uncharacterized protein</fullName>
    </submittedName>
</protein>
<reference evidence="2 3" key="1">
    <citation type="submission" date="2020-06" db="EMBL/GenBank/DDBJ databases">
        <title>Dyadobacter sandarakinus sp. nov., isolated from the soil of the Arctic Yellow River Station.</title>
        <authorList>
            <person name="Zhang Y."/>
            <person name="Peng F."/>
        </authorList>
    </citation>
    <scope>NUCLEOTIDE SEQUENCE [LARGE SCALE GENOMIC DNA]</scope>
    <source>
        <strain evidence="2 3">Q3-56</strain>
    </source>
</reference>
<proteinExistence type="predicted"/>
<dbReference type="RefSeq" id="WP_204660418.1">
    <property type="nucleotide sequence ID" value="NZ_CP056775.1"/>
</dbReference>
<gene>
    <name evidence="2" type="ORF">HWI92_01365</name>
</gene>
<evidence type="ECO:0000256" key="1">
    <source>
        <dbReference type="SAM" id="SignalP"/>
    </source>
</evidence>
<keyword evidence="1" id="KW-0732">Signal</keyword>
<sequence length="86" mass="9035">MKNTKNILVGAMLAMTIATYANASNNVYKAEEKTKVTGLNQSLPVSLPALDGPAPLKEKVALENSKHTAAQKAAIVGLQLKSNTAK</sequence>
<feature type="chain" id="PRO_5045226329" evidence="1">
    <location>
        <begin position="24"/>
        <end position="86"/>
    </location>
</feature>